<reference evidence="1 2" key="1">
    <citation type="submission" date="2021-05" db="EMBL/GenBank/DDBJ databases">
        <title>Kineosporia and Streptomyces sp. nov. two new marine actinobacteria isolated from Coral.</title>
        <authorList>
            <person name="Buangrab K."/>
            <person name="Sutthacheep M."/>
            <person name="Yeemin T."/>
            <person name="Harunari E."/>
            <person name="Igarashi Y."/>
            <person name="Kanchanasin P."/>
            <person name="Tanasupawat S."/>
            <person name="Phongsopitanun W."/>
        </authorList>
    </citation>
    <scope>NUCLEOTIDE SEQUENCE [LARGE SCALE GENOMIC DNA]</scope>
    <source>
        <strain evidence="1 2">J2-2</strain>
    </source>
</reference>
<evidence type="ECO:0000313" key="1">
    <source>
        <dbReference type="EMBL" id="MBT0770530.1"/>
    </source>
</evidence>
<keyword evidence="2" id="KW-1185">Reference proteome</keyword>
<comment type="caution">
    <text evidence="1">The sequence shown here is derived from an EMBL/GenBank/DDBJ whole genome shotgun (WGS) entry which is preliminary data.</text>
</comment>
<proteinExistence type="predicted"/>
<protein>
    <submittedName>
        <fullName evidence="1">DUF885 domain-containing protein</fullName>
    </submittedName>
</protein>
<name>A0ABS5THK9_9ACTN</name>
<organism evidence="1 2">
    <name type="scientific">Kineosporia corallincola</name>
    <dbReference type="NCBI Taxonomy" id="2835133"/>
    <lineage>
        <taxon>Bacteria</taxon>
        <taxon>Bacillati</taxon>
        <taxon>Actinomycetota</taxon>
        <taxon>Actinomycetes</taxon>
        <taxon>Kineosporiales</taxon>
        <taxon>Kineosporiaceae</taxon>
        <taxon>Kineosporia</taxon>
    </lineage>
</organism>
<accession>A0ABS5THK9</accession>
<dbReference type="Proteomes" id="UP001197247">
    <property type="component" value="Unassembled WGS sequence"/>
</dbReference>
<gene>
    <name evidence="1" type="ORF">KIH74_16420</name>
</gene>
<dbReference type="RefSeq" id="WP_214156819.1">
    <property type="nucleotide sequence ID" value="NZ_JAHBAY010000006.1"/>
</dbReference>
<dbReference type="InterPro" id="IPR010281">
    <property type="entry name" value="DUF885"/>
</dbReference>
<dbReference type="PANTHER" id="PTHR33361:SF15">
    <property type="entry name" value="DUF885 FAMILY LIPOPROTEIN"/>
    <property type="match status" value="1"/>
</dbReference>
<dbReference type="PANTHER" id="PTHR33361">
    <property type="entry name" value="GLR0591 PROTEIN"/>
    <property type="match status" value="1"/>
</dbReference>
<evidence type="ECO:0000313" key="2">
    <source>
        <dbReference type="Proteomes" id="UP001197247"/>
    </source>
</evidence>
<dbReference type="Pfam" id="PF05960">
    <property type="entry name" value="DUF885"/>
    <property type="match status" value="1"/>
</dbReference>
<sequence length="557" mass="61284">MREQQGEDPIVTARFRDAATKVLDALLAAAPEEATGLGEHRYDDRTTELTVEATIGRASMLVDALSALDDVDDTALTPDDRVDLEILRTRVSGTLWEQTELRRFEVDPLMHLPADGLYPLITRTAPDLPERLRALTSRLEQVPERLEQARSVLNTMPRLAVQTAITQARGTVPLLTGDLEPLLAQDASLAGPVREARDAALAALEDHARWLESRLPVSDGDPRLGELNYAARLWYTLDTETGPDALLTRAESDLQAIEEEIAELACRISGRPMSETLVREVLDETAAAAPVTATTVRPLCEEALELLAARVRELGLVTVPDQAVRVIEMPPSRAGIAVAYCDAPGPLEPGEHPTFFAVAPAPADWDEPRTASFHREYNGHMLRNLAVHEAFPGHAVQLAHAARYRGATPVRTAVRSGTFIEGWAVYAEELMAGAGLGLRPDDDDRLRLMRLKMSLRSTINAILDVRVHARGMTEDEAVRLMTARGHQEEGEAAGKWRRALLTSTQLSTYYVGHREIRDLAGRLHAQNPDLPPLQVHDQLLSHGAPPPRHLRALLELE</sequence>
<dbReference type="EMBL" id="JAHBAY010000006">
    <property type="protein sequence ID" value="MBT0770530.1"/>
    <property type="molecule type" value="Genomic_DNA"/>
</dbReference>